<evidence type="ECO:0000256" key="9">
    <source>
        <dbReference type="PROSITE-ProRule" id="PRU00703"/>
    </source>
</evidence>
<keyword evidence="5" id="KW-0677">Repeat</keyword>
<proteinExistence type="inferred from homology"/>
<evidence type="ECO:0000256" key="11">
    <source>
        <dbReference type="SAM" id="Phobius"/>
    </source>
</evidence>
<dbReference type="SMART" id="SM01091">
    <property type="entry name" value="CorC_HlyC"/>
    <property type="match status" value="1"/>
</dbReference>
<dbReference type="Proteomes" id="UP000254572">
    <property type="component" value="Unassembled WGS sequence"/>
</dbReference>
<dbReference type="EMBL" id="UFUW01000001">
    <property type="protein sequence ID" value="SUX19171.1"/>
    <property type="molecule type" value="Genomic_DNA"/>
</dbReference>
<evidence type="ECO:0000256" key="5">
    <source>
        <dbReference type="ARBA" id="ARBA00022737"/>
    </source>
</evidence>
<dbReference type="Gene3D" id="3.10.580.10">
    <property type="entry name" value="CBS-domain"/>
    <property type="match status" value="1"/>
</dbReference>
<dbReference type="InterPro" id="IPR002550">
    <property type="entry name" value="CNNM"/>
</dbReference>
<dbReference type="PANTHER" id="PTHR22777:SF32">
    <property type="entry name" value="UPF0053 INNER MEMBRANE PROTEIN YFJD"/>
    <property type="match status" value="1"/>
</dbReference>
<keyword evidence="6 10" id="KW-1133">Transmembrane helix</keyword>
<organism evidence="14 15">
    <name type="scientific">Cardiobacterium valvarum</name>
    <dbReference type="NCBI Taxonomy" id="194702"/>
    <lineage>
        <taxon>Bacteria</taxon>
        <taxon>Pseudomonadati</taxon>
        <taxon>Pseudomonadota</taxon>
        <taxon>Gammaproteobacteria</taxon>
        <taxon>Cardiobacteriales</taxon>
        <taxon>Cardiobacteriaceae</taxon>
        <taxon>Cardiobacterium</taxon>
    </lineage>
</organism>
<reference evidence="14 15" key="1">
    <citation type="submission" date="2018-06" db="EMBL/GenBank/DDBJ databases">
        <authorList>
            <consortium name="Pathogen Informatics"/>
            <person name="Doyle S."/>
        </authorList>
    </citation>
    <scope>NUCLEOTIDE SEQUENCE [LARGE SCALE GENOMIC DNA]</scope>
    <source>
        <strain evidence="14 15">NCTC13294</strain>
    </source>
</reference>
<dbReference type="Pfam" id="PF01595">
    <property type="entry name" value="CNNM"/>
    <property type="match status" value="1"/>
</dbReference>
<name>A0A381E030_9GAMM</name>
<dbReference type="CDD" id="cd04590">
    <property type="entry name" value="CBS_pair_CorC_HlyC_assoc"/>
    <property type="match status" value="1"/>
</dbReference>
<dbReference type="Pfam" id="PF00571">
    <property type="entry name" value="CBS"/>
    <property type="match status" value="1"/>
</dbReference>
<evidence type="ECO:0000256" key="2">
    <source>
        <dbReference type="ARBA" id="ARBA00006337"/>
    </source>
</evidence>
<dbReference type="PROSITE" id="PS51371">
    <property type="entry name" value="CBS"/>
    <property type="match status" value="1"/>
</dbReference>
<evidence type="ECO:0000256" key="1">
    <source>
        <dbReference type="ARBA" id="ARBA00004651"/>
    </source>
</evidence>
<evidence type="ECO:0000256" key="4">
    <source>
        <dbReference type="ARBA" id="ARBA00022692"/>
    </source>
</evidence>
<dbReference type="InterPro" id="IPR016169">
    <property type="entry name" value="FAD-bd_PCMH_sub2"/>
</dbReference>
<dbReference type="AlphaFoldDB" id="A0A381E030"/>
<keyword evidence="4 10" id="KW-0812">Transmembrane</keyword>
<dbReference type="OrthoDB" id="9797674at2"/>
<dbReference type="GO" id="GO:0005886">
    <property type="term" value="C:plasma membrane"/>
    <property type="evidence" value="ECO:0007669"/>
    <property type="project" value="UniProtKB-SubCell"/>
</dbReference>
<evidence type="ECO:0000259" key="13">
    <source>
        <dbReference type="PROSITE" id="PS51846"/>
    </source>
</evidence>
<dbReference type="InterPro" id="IPR046342">
    <property type="entry name" value="CBS_dom_sf"/>
</dbReference>
<keyword evidence="8 10" id="KW-0472">Membrane</keyword>
<comment type="subcellular location">
    <subcellularLocation>
        <location evidence="1">Cell membrane</location>
        <topology evidence="1">Multi-pass membrane protein</topology>
    </subcellularLocation>
</comment>
<evidence type="ECO:0000256" key="3">
    <source>
        <dbReference type="ARBA" id="ARBA00022475"/>
    </source>
</evidence>
<evidence type="ECO:0000313" key="14">
    <source>
        <dbReference type="EMBL" id="SUX19171.1"/>
    </source>
</evidence>
<accession>A0A381E030</accession>
<dbReference type="InterPro" id="IPR044751">
    <property type="entry name" value="Ion_transp-like_CBS"/>
</dbReference>
<dbReference type="PROSITE" id="PS51846">
    <property type="entry name" value="CNNM"/>
    <property type="match status" value="1"/>
</dbReference>
<dbReference type="Gene3D" id="3.30.465.10">
    <property type="match status" value="1"/>
</dbReference>
<dbReference type="RefSeq" id="WP_115610740.1">
    <property type="nucleotide sequence ID" value="NZ_JBHLZC010000001.1"/>
</dbReference>
<feature type="domain" description="CBS" evidence="12">
    <location>
        <begin position="275"/>
        <end position="332"/>
    </location>
</feature>
<dbReference type="Pfam" id="PF03471">
    <property type="entry name" value="CorC_HlyC"/>
    <property type="match status" value="1"/>
</dbReference>
<evidence type="ECO:0000313" key="15">
    <source>
        <dbReference type="Proteomes" id="UP000254572"/>
    </source>
</evidence>
<keyword evidence="15" id="KW-1185">Reference proteome</keyword>
<dbReference type="GO" id="GO:0050660">
    <property type="term" value="F:flavin adenine dinucleotide binding"/>
    <property type="evidence" value="ECO:0007669"/>
    <property type="project" value="InterPro"/>
</dbReference>
<feature type="transmembrane region" description="Helical" evidence="11">
    <location>
        <begin position="62"/>
        <end position="86"/>
    </location>
</feature>
<feature type="transmembrane region" description="Helical" evidence="11">
    <location>
        <begin position="93"/>
        <end position="112"/>
    </location>
</feature>
<dbReference type="PANTHER" id="PTHR22777">
    <property type="entry name" value="HEMOLYSIN-RELATED"/>
    <property type="match status" value="1"/>
</dbReference>
<evidence type="ECO:0000256" key="10">
    <source>
        <dbReference type="PROSITE-ProRule" id="PRU01193"/>
    </source>
</evidence>
<dbReference type="InterPro" id="IPR005170">
    <property type="entry name" value="Transptr-assoc_dom"/>
</dbReference>
<keyword evidence="3" id="KW-1003">Cell membrane</keyword>
<comment type="similarity">
    <text evidence="2">Belongs to the UPF0053 family.</text>
</comment>
<gene>
    <name evidence="14" type="ORF">NCTC13294_00447</name>
</gene>
<dbReference type="InterPro" id="IPR000644">
    <property type="entry name" value="CBS_dom"/>
</dbReference>
<evidence type="ECO:0000256" key="7">
    <source>
        <dbReference type="ARBA" id="ARBA00023122"/>
    </source>
</evidence>
<feature type="transmembrane region" description="Helical" evidence="11">
    <location>
        <begin position="124"/>
        <end position="150"/>
    </location>
</feature>
<protein>
    <submittedName>
        <fullName evidence="14">Mg2+ and Co2+ transporter CorB</fullName>
    </submittedName>
</protein>
<feature type="domain" description="CNNM transmembrane" evidence="13">
    <location>
        <begin position="2"/>
        <end position="192"/>
    </location>
</feature>
<evidence type="ECO:0000256" key="8">
    <source>
        <dbReference type="ARBA" id="ARBA00023136"/>
    </source>
</evidence>
<dbReference type="SUPFAM" id="SSF56176">
    <property type="entry name" value="FAD-binding/transporter-associated domain-like"/>
    <property type="match status" value="1"/>
</dbReference>
<dbReference type="SUPFAM" id="SSF54631">
    <property type="entry name" value="CBS-domain pair"/>
    <property type="match status" value="1"/>
</dbReference>
<sequence length="427" mass="46706">MDSIPLGLLILLLILCLALSAFFSASETAMMSLNRYKLKHQADEGNKSAKRAHHLLKRPDRLIGTILLGNNFVNIAATSLGTVIGIRLYGDLGVLYATITLTIVVLIFSEVAPKTYAALHAPRIALPVAGILAGLVHLFSPLVALVNLIVRLILRPLGIKTDNAVEEALSNEELKSIVQSGGDDAESSEQQDMLLGVLELEDVSVSEAMVPRNELEGVDLNDNWDDIMQQITTSRHGRLVAYRDHLDQVEGMLHIRDIVLLMRDNAFDRTALRQALRPCIFVPESTPLRKQLLQFRRAKARSGLVVDEYGDIQGLITLQDILTHIVGDIGDENTPDEPPEIVEQQKNLYTVEGGIPLRQLNRELGLKLPLDGPNTLSGLIIETLGNFPEAGTELDFPGCRVRVLDFADGIVGSAEITCQPGESGEDD</sequence>
<keyword evidence="7 9" id="KW-0129">CBS domain</keyword>
<evidence type="ECO:0000256" key="6">
    <source>
        <dbReference type="ARBA" id="ARBA00022989"/>
    </source>
</evidence>
<dbReference type="InterPro" id="IPR036318">
    <property type="entry name" value="FAD-bd_PCMH-like_sf"/>
</dbReference>
<evidence type="ECO:0000259" key="12">
    <source>
        <dbReference type="PROSITE" id="PS51371"/>
    </source>
</evidence>